<protein>
    <recommendedName>
        <fullName evidence="3">Helix-turn-helix domain</fullName>
    </recommendedName>
</protein>
<dbReference type="OrthoDB" id="3727407at2"/>
<evidence type="ECO:0000313" key="2">
    <source>
        <dbReference type="Proteomes" id="UP000269542"/>
    </source>
</evidence>
<dbReference type="Proteomes" id="UP000269542">
    <property type="component" value="Chromosome"/>
</dbReference>
<dbReference type="KEGG" id="tbw:NCTC13354_00824"/>
<dbReference type="EMBL" id="LR134476">
    <property type="protein sequence ID" value="VEI13120.1"/>
    <property type="molecule type" value="Genomic_DNA"/>
</dbReference>
<reference evidence="1 2" key="1">
    <citation type="submission" date="2018-12" db="EMBL/GenBank/DDBJ databases">
        <authorList>
            <consortium name="Pathogen Informatics"/>
        </authorList>
    </citation>
    <scope>NUCLEOTIDE SEQUENCE [LARGE SCALE GENOMIC DNA]</scope>
    <source>
        <strain evidence="1 2">NCTC13354</strain>
    </source>
</reference>
<name>A0A448PDX3_9ACTO</name>
<accession>A0A448PDX3</accession>
<organism evidence="1 2">
    <name type="scientific">Trueperella bialowiezensis</name>
    <dbReference type="NCBI Taxonomy" id="312285"/>
    <lineage>
        <taxon>Bacteria</taxon>
        <taxon>Bacillati</taxon>
        <taxon>Actinomycetota</taxon>
        <taxon>Actinomycetes</taxon>
        <taxon>Actinomycetales</taxon>
        <taxon>Actinomycetaceae</taxon>
        <taxon>Trueperella</taxon>
    </lineage>
</organism>
<gene>
    <name evidence="1" type="ORF">NCTC13354_00824</name>
</gene>
<evidence type="ECO:0000313" key="1">
    <source>
        <dbReference type="EMBL" id="VEI13120.1"/>
    </source>
</evidence>
<evidence type="ECO:0008006" key="3">
    <source>
        <dbReference type="Google" id="ProtNLM"/>
    </source>
</evidence>
<dbReference type="RefSeq" id="WP_126416268.1">
    <property type="nucleotide sequence ID" value="NZ_LR134476.1"/>
</dbReference>
<sequence length="191" mass="21622">MNNYEFTVEVDGLDVNSPDQMGKLAETPEGIYILPAIIGRSQQLSCEVSADELSNALRDVYQFVVKACPEIKLRSIVPDVVNTTEIAELLGLSRETVRKWDSNEYRNFPRPYTSVGAGTRVQAVWIWGDVFAWAQSEGYTAQLDESATPLTRAQIREADFEIQECFRKEGVQETHECASRRFRKSYSELTA</sequence>
<dbReference type="AlphaFoldDB" id="A0A448PDX3"/>
<keyword evidence="2" id="KW-1185">Reference proteome</keyword>
<proteinExistence type="predicted"/>